<feature type="compositionally biased region" description="Polar residues" evidence="1">
    <location>
        <begin position="1"/>
        <end position="12"/>
    </location>
</feature>
<dbReference type="EMBL" id="CP002536">
    <property type="protein sequence ID" value="ADY26688.1"/>
    <property type="molecule type" value="Genomic_DNA"/>
</dbReference>
<dbReference type="PANTHER" id="PTHR43591">
    <property type="entry name" value="METHYLTRANSFERASE"/>
    <property type="match status" value="1"/>
</dbReference>
<feature type="region of interest" description="Disordered" evidence="1">
    <location>
        <begin position="1"/>
        <end position="20"/>
    </location>
</feature>
<keyword evidence="4" id="KW-1185">Reference proteome</keyword>
<reference evidence="4" key="1">
    <citation type="submission" date="2011-02" db="EMBL/GenBank/DDBJ databases">
        <title>The complete sequence of chromosome of Deinococcus proteolyticus DSM 20540.</title>
        <authorList>
            <consortium name="US DOE Joint Genome Institute (JGI-PGF)"/>
            <person name="Lucas S."/>
            <person name="Copeland A."/>
            <person name="Lapidus A."/>
            <person name="Bruce D."/>
            <person name="Goodwin L."/>
            <person name="Pitluck S."/>
            <person name="Kyrpides N."/>
            <person name="Mavromatis K."/>
            <person name="Pagani I."/>
            <person name="Ivanova N."/>
            <person name="Ovchinnikova G."/>
            <person name="Zeytun A."/>
            <person name="Detter J.C."/>
            <person name="Han C."/>
            <person name="Land M."/>
            <person name="Hauser L."/>
            <person name="Markowitz V."/>
            <person name="Cheng J.-F."/>
            <person name="Hugenholtz P."/>
            <person name="Woyke T."/>
            <person name="Wu D."/>
            <person name="Pukall R."/>
            <person name="Steenblock K."/>
            <person name="Brambilla E."/>
            <person name="Klenk H.-P."/>
            <person name="Eisen J.A."/>
        </authorList>
    </citation>
    <scope>NUCLEOTIDE SEQUENCE [LARGE SCALE GENOMIC DNA]</scope>
    <source>
        <strain evidence="4">ATCC 35074 / DSM 20540 / JCM 6276 / NBRC 101906 / NCIMB 13154 / VKM Ac-1939 / CCM 2703 / MRP</strain>
    </source>
</reference>
<dbReference type="eggNOG" id="COG2226">
    <property type="taxonomic scope" value="Bacteria"/>
</dbReference>
<dbReference type="OrthoDB" id="163232at2"/>
<sequence length="182" mass="19704">MSAAASSTSEPTKAQRLRRPERLARLELPRVLAAFAPVPARVLDIGTGSGVFAQAFAEAGARQVAGVDLSSELIQAAREYLPAGNFRVAPAETLPFAAGTFDLAFMGLMLHESPDMAAALQEARRVAPRLGVLEWAYREEESGPPLSRRLNPPQLEALARAAGFSRMQQLELSEFVLYRLEA</sequence>
<dbReference type="InterPro" id="IPR029063">
    <property type="entry name" value="SAM-dependent_MTases_sf"/>
</dbReference>
<name>F0RKA9_DEIPM</name>
<dbReference type="GO" id="GO:0032259">
    <property type="term" value="P:methylation"/>
    <property type="evidence" value="ECO:0007669"/>
    <property type="project" value="UniProtKB-KW"/>
</dbReference>
<organism evidence="3 4">
    <name type="scientific">Deinococcus proteolyticus (strain ATCC 35074 / DSM 20540 / JCM 6276 / NBRC 101906 / NCIMB 13154 / VKM Ac-1939 / CCM 2703 / MRP)</name>
    <dbReference type="NCBI Taxonomy" id="693977"/>
    <lineage>
        <taxon>Bacteria</taxon>
        <taxon>Thermotogati</taxon>
        <taxon>Deinococcota</taxon>
        <taxon>Deinococci</taxon>
        <taxon>Deinococcales</taxon>
        <taxon>Deinococcaceae</taxon>
        <taxon>Deinococcus</taxon>
    </lineage>
</organism>
<evidence type="ECO:0000313" key="3">
    <source>
        <dbReference type="EMBL" id="ADY26688.1"/>
    </source>
</evidence>
<feature type="domain" description="Methyltransferase type 11" evidence="2">
    <location>
        <begin position="43"/>
        <end position="131"/>
    </location>
</feature>
<dbReference type="KEGG" id="dpt:Deipr_1550"/>
<dbReference type="AlphaFoldDB" id="F0RKA9"/>
<evidence type="ECO:0000256" key="1">
    <source>
        <dbReference type="SAM" id="MobiDB-lite"/>
    </source>
</evidence>
<keyword evidence="3" id="KW-0808">Transferase</keyword>
<accession>F0RKA9</accession>
<reference evidence="3 4" key="2">
    <citation type="journal article" date="2012" name="Stand. Genomic Sci.">
        <title>Complete genome sequence of the orange-red pigmented, radioresistant Deinococcus proteolyticus type strain (MRP(T)).</title>
        <authorList>
            <person name="Copeland A."/>
            <person name="Zeytun A."/>
            <person name="Yassawong M."/>
            <person name="Nolan M."/>
            <person name="Lucas S."/>
            <person name="Hammon N."/>
            <person name="Deshpande S."/>
            <person name="Cheng J.F."/>
            <person name="Han C."/>
            <person name="Tapia R."/>
            <person name="Goodwin L.A."/>
            <person name="Pitluck S."/>
            <person name="Mavromatis K."/>
            <person name="Liolios K."/>
            <person name="Pagani I."/>
            <person name="Ivanova N."/>
            <person name="Mikhailova N."/>
            <person name="Pati A."/>
            <person name="Chen A."/>
            <person name="Palaniappan K."/>
            <person name="Land M."/>
            <person name="Hauser L."/>
            <person name="Jeffries C.D."/>
            <person name="Brambilla E.M."/>
            <person name="Rohde M."/>
            <person name="Sikorski J."/>
            <person name="Pukall R."/>
            <person name="Goker M."/>
            <person name="Detter J.C."/>
            <person name="Woyke T."/>
            <person name="Bristow J."/>
            <person name="Eisen J.A."/>
            <person name="Markowitz V."/>
            <person name="Hugenholtz P."/>
            <person name="Kyrpides N.C."/>
            <person name="Klenk H.P."/>
            <person name="Lapidus A."/>
        </authorList>
    </citation>
    <scope>NUCLEOTIDE SEQUENCE [LARGE SCALE GENOMIC DNA]</scope>
    <source>
        <strain evidence="4">ATCC 35074 / DSM 20540 / JCM 6276 / NBRC 101906 / NCIMB 13154 / VKM Ac-1939 / CCM 2703 / MRP</strain>
    </source>
</reference>
<dbReference type="HOGENOM" id="CLU_1479759_0_0_0"/>
<dbReference type="InterPro" id="IPR013216">
    <property type="entry name" value="Methyltransf_11"/>
</dbReference>
<protein>
    <submittedName>
        <fullName evidence="3">Methyltransferase type 11</fullName>
    </submittedName>
</protein>
<dbReference type="RefSeq" id="WP_013615296.1">
    <property type="nucleotide sequence ID" value="NC_015161.1"/>
</dbReference>
<dbReference type="Pfam" id="PF08241">
    <property type="entry name" value="Methyltransf_11"/>
    <property type="match status" value="1"/>
</dbReference>
<dbReference type="SUPFAM" id="SSF53335">
    <property type="entry name" value="S-adenosyl-L-methionine-dependent methyltransferases"/>
    <property type="match status" value="1"/>
</dbReference>
<dbReference type="Proteomes" id="UP000007718">
    <property type="component" value="Chromosome"/>
</dbReference>
<gene>
    <name evidence="3" type="ordered locus">Deipr_1550</name>
</gene>
<dbReference type="CDD" id="cd02440">
    <property type="entry name" value="AdoMet_MTases"/>
    <property type="match status" value="1"/>
</dbReference>
<keyword evidence="3" id="KW-0489">Methyltransferase</keyword>
<dbReference type="Gene3D" id="3.40.50.150">
    <property type="entry name" value="Vaccinia Virus protein VP39"/>
    <property type="match status" value="1"/>
</dbReference>
<evidence type="ECO:0000313" key="4">
    <source>
        <dbReference type="Proteomes" id="UP000007718"/>
    </source>
</evidence>
<evidence type="ECO:0000259" key="2">
    <source>
        <dbReference type="Pfam" id="PF08241"/>
    </source>
</evidence>
<dbReference type="GO" id="GO:0008757">
    <property type="term" value="F:S-adenosylmethionine-dependent methyltransferase activity"/>
    <property type="evidence" value="ECO:0007669"/>
    <property type="project" value="InterPro"/>
</dbReference>
<proteinExistence type="predicted"/>